<keyword evidence="3" id="KW-1185">Reference proteome</keyword>
<dbReference type="Pfam" id="PF21722">
    <property type="entry name" value="Gly_rich_2"/>
    <property type="match status" value="1"/>
</dbReference>
<organism evidence="2 3">
    <name type="scientific">Neptunomonas marina</name>
    <dbReference type="NCBI Taxonomy" id="1815562"/>
    <lineage>
        <taxon>Bacteria</taxon>
        <taxon>Pseudomonadati</taxon>
        <taxon>Pseudomonadota</taxon>
        <taxon>Gammaproteobacteria</taxon>
        <taxon>Oceanospirillales</taxon>
        <taxon>Oceanospirillaceae</taxon>
        <taxon>Neptunomonas</taxon>
    </lineage>
</organism>
<accession>A0A437QDU1</accession>
<protein>
    <recommendedName>
        <fullName evidence="1">Glycine-rich domain-containing protein</fullName>
    </recommendedName>
</protein>
<reference evidence="2 3" key="1">
    <citation type="submission" date="2019-01" db="EMBL/GenBank/DDBJ databases">
        <authorList>
            <person name="Chen W.-M."/>
        </authorList>
    </citation>
    <scope>NUCLEOTIDE SEQUENCE [LARGE SCALE GENOMIC DNA]</scope>
    <source>
        <strain evidence="2 3">HPM-16</strain>
    </source>
</reference>
<dbReference type="Proteomes" id="UP000282818">
    <property type="component" value="Unassembled WGS sequence"/>
</dbReference>
<evidence type="ECO:0000259" key="1">
    <source>
        <dbReference type="Pfam" id="PF21722"/>
    </source>
</evidence>
<evidence type="ECO:0000313" key="2">
    <source>
        <dbReference type="EMBL" id="RVU32720.1"/>
    </source>
</evidence>
<dbReference type="AlphaFoldDB" id="A0A437QDU1"/>
<dbReference type="InterPro" id="IPR049304">
    <property type="entry name" value="Gly_rich_dom"/>
</dbReference>
<dbReference type="EMBL" id="SACQ01000001">
    <property type="protein sequence ID" value="RVU32720.1"/>
    <property type="molecule type" value="Genomic_DNA"/>
</dbReference>
<dbReference type="RefSeq" id="WP_127692888.1">
    <property type="nucleotide sequence ID" value="NZ_SACQ01000001.1"/>
</dbReference>
<name>A0A437QDU1_9GAMM</name>
<sequence length="174" mass="17715">MRERVEVFDTSALWTVPNRVFAARLTLVAGGGGGARNEHEYGIAAYGGSGAYIVDLPISLTPGEVVDIQVGDAGISNSESPGFSNINVSGVDGSNSSVTTQAKTFTVFGGKAGRVRMSTSPKVGIDGDGGEPNGIDGESGKKIVTPVHRYGFGGSPSVQPGAGVAILSWLEEAS</sequence>
<evidence type="ECO:0000313" key="3">
    <source>
        <dbReference type="Proteomes" id="UP000282818"/>
    </source>
</evidence>
<gene>
    <name evidence="2" type="ORF">EOE65_03430</name>
</gene>
<feature type="domain" description="Glycine-rich" evidence="1">
    <location>
        <begin position="13"/>
        <end position="157"/>
    </location>
</feature>
<proteinExistence type="predicted"/>
<comment type="caution">
    <text evidence="2">The sequence shown here is derived from an EMBL/GenBank/DDBJ whole genome shotgun (WGS) entry which is preliminary data.</text>
</comment>